<comment type="caution">
    <text evidence="2">The sequence shown here is derived from an EMBL/GenBank/DDBJ whole genome shotgun (WGS) entry which is preliminary data.</text>
</comment>
<reference evidence="2 3" key="1">
    <citation type="submission" date="2019-05" db="EMBL/GenBank/DDBJ databases">
        <title>Emergence of the Ug99 lineage of the wheat stem rust pathogen through somatic hybridization.</title>
        <authorList>
            <person name="Li F."/>
            <person name="Upadhyaya N.M."/>
            <person name="Sperschneider J."/>
            <person name="Matny O."/>
            <person name="Nguyen-Phuc H."/>
            <person name="Mago R."/>
            <person name="Raley C."/>
            <person name="Miller M.E."/>
            <person name="Silverstein K.A.T."/>
            <person name="Henningsen E."/>
            <person name="Hirsch C.D."/>
            <person name="Visser B."/>
            <person name="Pretorius Z.A."/>
            <person name="Steffenson B.J."/>
            <person name="Schwessinger B."/>
            <person name="Dodds P.N."/>
            <person name="Figueroa M."/>
        </authorList>
    </citation>
    <scope>NUCLEOTIDE SEQUENCE [LARGE SCALE GENOMIC DNA]</scope>
    <source>
        <strain evidence="2 3">Ug99</strain>
    </source>
</reference>
<proteinExistence type="predicted"/>
<feature type="compositionally biased region" description="Acidic residues" evidence="1">
    <location>
        <begin position="251"/>
        <end position="260"/>
    </location>
</feature>
<feature type="region of interest" description="Disordered" evidence="1">
    <location>
        <begin position="228"/>
        <end position="262"/>
    </location>
</feature>
<evidence type="ECO:0000256" key="1">
    <source>
        <dbReference type="SAM" id="MobiDB-lite"/>
    </source>
</evidence>
<evidence type="ECO:0000313" key="2">
    <source>
        <dbReference type="EMBL" id="KAA1132976.1"/>
    </source>
</evidence>
<feature type="compositionally biased region" description="Basic and acidic residues" evidence="1">
    <location>
        <begin position="228"/>
        <end position="250"/>
    </location>
</feature>
<organism evidence="2 3">
    <name type="scientific">Puccinia graminis f. sp. tritici</name>
    <dbReference type="NCBI Taxonomy" id="56615"/>
    <lineage>
        <taxon>Eukaryota</taxon>
        <taxon>Fungi</taxon>
        <taxon>Dikarya</taxon>
        <taxon>Basidiomycota</taxon>
        <taxon>Pucciniomycotina</taxon>
        <taxon>Pucciniomycetes</taxon>
        <taxon>Pucciniales</taxon>
        <taxon>Pucciniaceae</taxon>
        <taxon>Puccinia</taxon>
    </lineage>
</organism>
<protein>
    <submittedName>
        <fullName evidence="2">Uncharacterized protein</fullName>
    </submittedName>
</protein>
<name>A0A5B0S484_PUCGR</name>
<sequence>MWAKMGQKAPPSPTKLPWATPEAFHRFLKKLPSNHQAPKINLSERSQLSSFNFEDPQDPIGLLLVSPSVPVNLQENAELIQRYLVILRLRKEESERNYQPTPWEKLTKEEQLLLATYHAHIHQEEDLEEQINFRNFLRDIRAKNAILHQKRYQEKMSSFEVGRIREERSSPTPSIDTDHGNSDHTTPNQTVPNYEGPSQLRQDLAAAKELQARVENLQMTTLVRKEVTTATAEKSRKKDDLPPSTEKETPMDLDELESESSEVTQLRPSTPEIRILSKEEQIKLRVKEHVVLWRRCLVATREGATPKLRALLTEAQESQKTLQKLIDNEEIESYVKGWNPWDEKKIHFPAPPKKQVMKFKKNDGGKRQSSSSNNFADPAKWKRATELLQIAAGLYQNLQ</sequence>
<gene>
    <name evidence="2" type="ORF">PGTUg99_016284</name>
</gene>
<accession>A0A5B0S484</accession>
<dbReference type="AlphaFoldDB" id="A0A5B0S484"/>
<evidence type="ECO:0000313" key="3">
    <source>
        <dbReference type="Proteomes" id="UP000325313"/>
    </source>
</evidence>
<dbReference type="EMBL" id="VDEP01000074">
    <property type="protein sequence ID" value="KAA1132976.1"/>
    <property type="molecule type" value="Genomic_DNA"/>
</dbReference>
<feature type="compositionally biased region" description="Polar residues" evidence="1">
    <location>
        <begin position="183"/>
        <end position="192"/>
    </location>
</feature>
<feature type="region of interest" description="Disordered" evidence="1">
    <location>
        <begin position="158"/>
        <end position="196"/>
    </location>
</feature>
<dbReference type="Proteomes" id="UP000325313">
    <property type="component" value="Unassembled WGS sequence"/>
</dbReference>